<dbReference type="Gene3D" id="3.40.50.300">
    <property type="entry name" value="P-loop containing nucleotide triphosphate hydrolases"/>
    <property type="match status" value="3"/>
</dbReference>
<dbReference type="EC" id="5.6.2.4" evidence="13"/>
<feature type="domain" description="UvrD-like helicase C-terminal" evidence="18">
    <location>
        <begin position="400"/>
        <end position="690"/>
    </location>
</feature>
<keyword evidence="8 15" id="KW-0067">ATP-binding</keyword>
<evidence type="ECO:0000256" key="16">
    <source>
        <dbReference type="SAM" id="Coils"/>
    </source>
</evidence>
<dbReference type="AlphaFoldDB" id="A0A952AL01"/>
<keyword evidence="11" id="KW-0413">Isomerase</keyword>
<sequence>MNTSDLTTDYNSRFAERLSKLNPEQRKAVESIEGPVLVLAGPGTGKTEIIALRIANIIKQTQLAADSILCLTFTDAAVNEMRSRLAGLIGPEASKVGIYTFHSFCVQVINEYPYHFSSIDSVSGIVNEITKYEIIRAIIASLPAGDPYKPVRSPYLHARDFLDVIDKLKQEQIDVKTLEQTISSLDDLIKDIRGELEALISTHAKSLKRDNFVELHNHIQKNADPANPIIKKLTDTINEYLNRDFESEKMAKKAVTALKKSIRAIYEKHLSPKALSKFRSLLYVYQQYDKQFSERGLYDFNDMINMVVKAFAENEELTQIYQEKFQYLLIDEYQDTNNAQNNVVVSLTKFFESPNVFAVGDDDQSIFRFQGASLENIINFQDSFGESAIIALVRNYRSQKHILSSATAVISNNSERASNVFKGKVDKNLIPANPDRKEEPIIHKSYDSEIEEIYGVVKDIKLLAESGTELEDIAVIVRNNKHITKMAEVLGKHDIAYKIDKGDNILADKFIKGILTLLAFISDPLSDARLYQILCLPFFRLSAKDLVNLIRYSSKQQVSIWELLSDSAKLSLAGVTEVERLINISNYLSELIKYSQVETASEIIKKLMQGSDSEIIAYLKEQKDSMQKLIHLYRFAKELESLALNNPNYMLSNFVQQMNLYQEYGITINEKTLGAKDNAIQLTTAHSSKGHEYDHVFIMNLVKNVWEKDQKAANVQVPFGIIKNQQLRNDLDEQRRLFFVALTRARKKVYLSSHKYSLADKEQTLARFVMEIPEVLIAYSDETSDPVELKELLSTEMLRGSRSIVNSENKVFIRRLIENYRLSPTDIIAYKKSPRRFFFEKILRIPIDFDASENIVFGNCVHKVMHMAVNYLKKQGSLPSWEYLLQVYKNELYKSRLDIAGKEELFDHGSKRLEHFWKKEKDLLVPVSLTEYSFSKFDIEINGVPLTGKIDRMDYTDANRTTAKVVDYKTSSPDNLSGKISEKNKTGEYVDQLKFYKLLIESSNLNTKVESTCIKFIDVDKNGQFKEVSFTFTEEEMSKFTSEIKEVYQKIINLEFDNPGDMKDEWYADFPLPI</sequence>
<evidence type="ECO:0000256" key="1">
    <source>
        <dbReference type="ARBA" id="ARBA00009922"/>
    </source>
</evidence>
<dbReference type="PROSITE" id="PS51217">
    <property type="entry name" value="UVRD_HELICASE_CTER"/>
    <property type="match status" value="1"/>
</dbReference>
<evidence type="ECO:0000256" key="13">
    <source>
        <dbReference type="ARBA" id="ARBA00034808"/>
    </source>
</evidence>
<dbReference type="EMBL" id="JACFOF010000003">
    <property type="protein sequence ID" value="MBW7953473.1"/>
    <property type="molecule type" value="Genomic_DNA"/>
</dbReference>
<dbReference type="CDD" id="cd17932">
    <property type="entry name" value="DEXQc_UvrD"/>
    <property type="match status" value="1"/>
</dbReference>
<dbReference type="Pfam" id="PF00580">
    <property type="entry name" value="UvrD-helicase"/>
    <property type="match status" value="1"/>
</dbReference>
<evidence type="ECO:0000256" key="14">
    <source>
        <dbReference type="ARBA" id="ARBA00048988"/>
    </source>
</evidence>
<dbReference type="Gene3D" id="1.10.10.160">
    <property type="match status" value="1"/>
</dbReference>
<dbReference type="InterPro" id="IPR027417">
    <property type="entry name" value="P-loop_NTPase"/>
</dbReference>
<organism evidence="19 20">
    <name type="scientific">Candidatus Dojkabacteria bacterium</name>
    <dbReference type="NCBI Taxonomy" id="2099670"/>
    <lineage>
        <taxon>Bacteria</taxon>
        <taxon>Candidatus Dojkabacteria</taxon>
    </lineage>
</organism>
<comment type="similarity">
    <text evidence="1">Belongs to the helicase family. UvrD subfamily.</text>
</comment>
<name>A0A952AL01_9BACT</name>
<dbReference type="Gene3D" id="1.10.486.10">
    <property type="entry name" value="PCRA, domain 4"/>
    <property type="match status" value="1"/>
</dbReference>
<evidence type="ECO:0000256" key="7">
    <source>
        <dbReference type="ARBA" id="ARBA00022839"/>
    </source>
</evidence>
<evidence type="ECO:0000256" key="10">
    <source>
        <dbReference type="ARBA" id="ARBA00023204"/>
    </source>
</evidence>
<evidence type="ECO:0000256" key="3">
    <source>
        <dbReference type="ARBA" id="ARBA00022741"/>
    </source>
</evidence>
<dbReference type="InterPro" id="IPR000212">
    <property type="entry name" value="DNA_helicase_UvrD/REP"/>
</dbReference>
<dbReference type="Proteomes" id="UP000781173">
    <property type="component" value="Unassembled WGS sequence"/>
</dbReference>
<feature type="coiled-coil region" evidence="16">
    <location>
        <begin position="168"/>
        <end position="195"/>
    </location>
</feature>
<evidence type="ECO:0000259" key="18">
    <source>
        <dbReference type="PROSITE" id="PS51217"/>
    </source>
</evidence>
<dbReference type="Pfam" id="PF13361">
    <property type="entry name" value="UvrD_C"/>
    <property type="match status" value="1"/>
</dbReference>
<evidence type="ECO:0000256" key="15">
    <source>
        <dbReference type="PROSITE-ProRule" id="PRU00560"/>
    </source>
</evidence>
<keyword evidence="6 15" id="KW-0347">Helicase</keyword>
<dbReference type="Gene3D" id="3.90.320.10">
    <property type="match status" value="1"/>
</dbReference>
<keyword evidence="7" id="KW-0269">Exonuclease</keyword>
<keyword evidence="10" id="KW-0234">DNA repair</keyword>
<comment type="catalytic activity">
    <reaction evidence="14">
        <text>ATP + H2O = ADP + phosphate + H(+)</text>
        <dbReference type="Rhea" id="RHEA:13065"/>
        <dbReference type="ChEBI" id="CHEBI:15377"/>
        <dbReference type="ChEBI" id="CHEBI:15378"/>
        <dbReference type="ChEBI" id="CHEBI:30616"/>
        <dbReference type="ChEBI" id="CHEBI:43474"/>
        <dbReference type="ChEBI" id="CHEBI:456216"/>
        <dbReference type="EC" id="5.6.2.4"/>
    </reaction>
</comment>
<protein>
    <recommendedName>
        <fullName evidence="13">DNA 3'-5' helicase</fullName>
        <ecNumber evidence="13">5.6.2.4</ecNumber>
    </recommendedName>
</protein>
<evidence type="ECO:0000256" key="9">
    <source>
        <dbReference type="ARBA" id="ARBA00023125"/>
    </source>
</evidence>
<accession>A0A952AL01</accession>
<feature type="domain" description="UvrD-like helicase ATP-binding" evidence="17">
    <location>
        <begin position="19"/>
        <end position="399"/>
    </location>
</feature>
<dbReference type="GO" id="GO:0004527">
    <property type="term" value="F:exonuclease activity"/>
    <property type="evidence" value="ECO:0007669"/>
    <property type="project" value="UniProtKB-KW"/>
</dbReference>
<dbReference type="GO" id="GO:0005524">
    <property type="term" value="F:ATP binding"/>
    <property type="evidence" value="ECO:0007669"/>
    <property type="project" value="UniProtKB-UniRule"/>
</dbReference>
<evidence type="ECO:0000256" key="2">
    <source>
        <dbReference type="ARBA" id="ARBA00022722"/>
    </source>
</evidence>
<evidence type="ECO:0000259" key="17">
    <source>
        <dbReference type="PROSITE" id="PS51198"/>
    </source>
</evidence>
<dbReference type="GO" id="GO:0000725">
    <property type="term" value="P:recombinational repair"/>
    <property type="evidence" value="ECO:0007669"/>
    <property type="project" value="TreeGrafter"/>
</dbReference>
<keyword evidence="3 15" id="KW-0547">Nucleotide-binding</keyword>
<reference evidence="19" key="1">
    <citation type="journal article" date="2022" name="ISME J.">
        <title>A general approach to explore prokaryotic protein glycosylation reveals the unique surface layer modulation of an anammox bacterium.</title>
        <authorList>
            <person name="Pabst M."/>
            <person name="Grouzdev D.S."/>
            <person name="Lawson C.E."/>
            <person name="Kleikamp H.B.C."/>
            <person name="de Ram C."/>
            <person name="Louwen R."/>
            <person name="Lin Y.M."/>
            <person name="Lucker S."/>
            <person name="van Loosdrecht M.C.M."/>
            <person name="Laureni M."/>
        </authorList>
    </citation>
    <scope>NUCLEOTIDE SEQUENCE</scope>
    <source>
        <strain evidence="19">BROCD043</strain>
    </source>
</reference>
<evidence type="ECO:0000256" key="8">
    <source>
        <dbReference type="ARBA" id="ARBA00022840"/>
    </source>
</evidence>
<gene>
    <name evidence="19" type="ORF">H3C67_01670</name>
</gene>
<evidence type="ECO:0000256" key="12">
    <source>
        <dbReference type="ARBA" id="ARBA00034617"/>
    </source>
</evidence>
<dbReference type="InterPro" id="IPR014016">
    <property type="entry name" value="UvrD-like_ATP-bd"/>
</dbReference>
<dbReference type="PANTHER" id="PTHR11070:SF2">
    <property type="entry name" value="ATP-DEPENDENT DNA HELICASE SRS2"/>
    <property type="match status" value="1"/>
</dbReference>
<dbReference type="GO" id="GO:0003677">
    <property type="term" value="F:DNA binding"/>
    <property type="evidence" value="ECO:0007669"/>
    <property type="project" value="UniProtKB-KW"/>
</dbReference>
<keyword evidence="16" id="KW-0175">Coiled coil</keyword>
<comment type="catalytic activity">
    <reaction evidence="12">
        <text>Couples ATP hydrolysis with the unwinding of duplex DNA by translocating in the 3'-5' direction.</text>
        <dbReference type="EC" id="5.6.2.4"/>
    </reaction>
</comment>
<dbReference type="InterPro" id="IPR038726">
    <property type="entry name" value="PDDEXK_AddAB-type"/>
</dbReference>
<dbReference type="Pfam" id="PF12705">
    <property type="entry name" value="PDDEXK_1"/>
    <property type="match status" value="1"/>
</dbReference>
<keyword evidence="5 15" id="KW-0378">Hydrolase</keyword>
<keyword evidence="4" id="KW-0227">DNA damage</keyword>
<proteinExistence type="inferred from homology"/>
<evidence type="ECO:0000256" key="5">
    <source>
        <dbReference type="ARBA" id="ARBA00022801"/>
    </source>
</evidence>
<dbReference type="InterPro" id="IPR013986">
    <property type="entry name" value="DExx_box_DNA_helicase_dom_sf"/>
</dbReference>
<evidence type="ECO:0000256" key="11">
    <source>
        <dbReference type="ARBA" id="ARBA00023235"/>
    </source>
</evidence>
<dbReference type="InterPro" id="IPR011604">
    <property type="entry name" value="PDDEXK-like_dom_sf"/>
</dbReference>
<dbReference type="PANTHER" id="PTHR11070">
    <property type="entry name" value="UVRD / RECB / PCRA DNA HELICASE FAMILY MEMBER"/>
    <property type="match status" value="1"/>
</dbReference>
<evidence type="ECO:0000313" key="19">
    <source>
        <dbReference type="EMBL" id="MBW7953473.1"/>
    </source>
</evidence>
<evidence type="ECO:0000256" key="6">
    <source>
        <dbReference type="ARBA" id="ARBA00022806"/>
    </source>
</evidence>
<keyword evidence="9" id="KW-0238">DNA-binding</keyword>
<dbReference type="InterPro" id="IPR014017">
    <property type="entry name" value="DNA_helicase_UvrD-like_C"/>
</dbReference>
<evidence type="ECO:0000256" key="4">
    <source>
        <dbReference type="ARBA" id="ARBA00022763"/>
    </source>
</evidence>
<dbReference type="GO" id="GO:0043138">
    <property type="term" value="F:3'-5' DNA helicase activity"/>
    <property type="evidence" value="ECO:0007669"/>
    <property type="project" value="UniProtKB-EC"/>
</dbReference>
<keyword evidence="2" id="KW-0540">Nuclease</keyword>
<dbReference type="SUPFAM" id="SSF52540">
    <property type="entry name" value="P-loop containing nucleoside triphosphate hydrolases"/>
    <property type="match status" value="1"/>
</dbReference>
<comment type="caution">
    <text evidence="19">The sequence shown here is derived from an EMBL/GenBank/DDBJ whole genome shotgun (WGS) entry which is preliminary data.</text>
</comment>
<feature type="binding site" evidence="15">
    <location>
        <begin position="40"/>
        <end position="47"/>
    </location>
    <ligand>
        <name>ATP</name>
        <dbReference type="ChEBI" id="CHEBI:30616"/>
    </ligand>
</feature>
<dbReference type="PROSITE" id="PS51198">
    <property type="entry name" value="UVRD_HELICASE_ATP_BIND"/>
    <property type="match status" value="1"/>
</dbReference>
<evidence type="ECO:0000313" key="20">
    <source>
        <dbReference type="Proteomes" id="UP000781173"/>
    </source>
</evidence>